<accession>A0ABY3X6E9</accession>
<dbReference type="PANTHER" id="PTHR32322:SF2">
    <property type="entry name" value="EAMA DOMAIN-CONTAINING PROTEIN"/>
    <property type="match status" value="1"/>
</dbReference>
<dbReference type="InterPro" id="IPR000620">
    <property type="entry name" value="EamA_dom"/>
</dbReference>
<dbReference type="PANTHER" id="PTHR32322">
    <property type="entry name" value="INNER MEMBRANE TRANSPORTER"/>
    <property type="match status" value="1"/>
</dbReference>
<proteinExistence type="inferred from homology"/>
<dbReference type="Pfam" id="PF00892">
    <property type="entry name" value="EamA"/>
    <property type="match status" value="2"/>
</dbReference>
<feature type="transmembrane region" description="Helical" evidence="6">
    <location>
        <begin position="39"/>
        <end position="59"/>
    </location>
</feature>
<comment type="similarity">
    <text evidence="2">Belongs to the EamA transporter family.</text>
</comment>
<reference evidence="8 9" key="1">
    <citation type="submission" date="2022-03" db="EMBL/GenBank/DDBJ databases">
        <title>Ignatzschineria rhizosphaerae HR5S32.</title>
        <authorList>
            <person name="Sun J.Q."/>
            <person name="Feng J.Y."/>
        </authorList>
    </citation>
    <scope>NUCLEOTIDE SEQUENCE [LARGE SCALE GENOMIC DNA]</scope>
    <source>
        <strain evidence="8 9">HR5S32</strain>
    </source>
</reference>
<feature type="transmembrane region" description="Helical" evidence="6">
    <location>
        <begin position="256"/>
        <end position="273"/>
    </location>
</feature>
<keyword evidence="5 6" id="KW-0472">Membrane</keyword>
<evidence type="ECO:0000256" key="3">
    <source>
        <dbReference type="ARBA" id="ARBA00022692"/>
    </source>
</evidence>
<dbReference type="EMBL" id="CP093379">
    <property type="protein sequence ID" value="UNM96607.1"/>
    <property type="molecule type" value="Genomic_DNA"/>
</dbReference>
<feature type="transmembrane region" description="Helical" evidence="6">
    <location>
        <begin position="222"/>
        <end position="244"/>
    </location>
</feature>
<dbReference type="RefSeq" id="WP_242150507.1">
    <property type="nucleotide sequence ID" value="NZ_CP093379.1"/>
</dbReference>
<feature type="transmembrane region" description="Helical" evidence="6">
    <location>
        <begin position="189"/>
        <end position="210"/>
    </location>
</feature>
<keyword evidence="4 6" id="KW-1133">Transmembrane helix</keyword>
<evidence type="ECO:0000256" key="2">
    <source>
        <dbReference type="ARBA" id="ARBA00007362"/>
    </source>
</evidence>
<feature type="transmembrane region" description="Helical" evidence="6">
    <location>
        <begin position="158"/>
        <end position="177"/>
    </location>
</feature>
<feature type="domain" description="EamA" evidence="7">
    <location>
        <begin position="10"/>
        <end position="149"/>
    </location>
</feature>
<dbReference type="InterPro" id="IPR037185">
    <property type="entry name" value="EmrE-like"/>
</dbReference>
<dbReference type="Proteomes" id="UP000829542">
    <property type="component" value="Chromosome"/>
</dbReference>
<evidence type="ECO:0000256" key="4">
    <source>
        <dbReference type="ARBA" id="ARBA00022989"/>
    </source>
</evidence>
<feature type="transmembrane region" description="Helical" evidence="6">
    <location>
        <begin position="79"/>
        <end position="100"/>
    </location>
</feature>
<evidence type="ECO:0000313" key="8">
    <source>
        <dbReference type="EMBL" id="UNM96607.1"/>
    </source>
</evidence>
<name>A0ABY3X6E9_9GAMM</name>
<evidence type="ECO:0000256" key="5">
    <source>
        <dbReference type="ARBA" id="ARBA00023136"/>
    </source>
</evidence>
<evidence type="ECO:0000256" key="6">
    <source>
        <dbReference type="SAM" id="Phobius"/>
    </source>
</evidence>
<keyword evidence="3 6" id="KW-0812">Transmembrane</keyword>
<sequence>MADRQHLKFVALLLVATFFMGSSFPTGKFLISTELIPPFYLGGVRFIIAGIALLIYCAFREGFSQIIPHTETSISRGFLNLFLIGLLQTASAMGFLNLALGRIDSALASVLFFTNPLWVLIFAHFIKIDRFTLQRLLGLILGIAGVFLCLNVEKEGSFLGMFFALLGAISWALCTISTKTILAIKNPPFVLAGWQMLFGGIVLYLISSLLGESYSLSDISTLGWFNFLWLIFPASVGSFSLWFLALQKGGAAQTSAFLFLTPMFATILTILFLAETLSVRFILGCLLIFSAIYIINQRKKPSITLRGMK</sequence>
<feature type="transmembrane region" description="Helical" evidence="6">
    <location>
        <begin position="133"/>
        <end position="152"/>
    </location>
</feature>
<feature type="transmembrane region" description="Helical" evidence="6">
    <location>
        <begin position="279"/>
        <end position="296"/>
    </location>
</feature>
<keyword evidence="9" id="KW-1185">Reference proteome</keyword>
<dbReference type="InterPro" id="IPR050638">
    <property type="entry name" value="AA-Vitamin_Transporters"/>
</dbReference>
<dbReference type="SUPFAM" id="SSF103481">
    <property type="entry name" value="Multidrug resistance efflux transporter EmrE"/>
    <property type="match status" value="2"/>
</dbReference>
<protein>
    <submittedName>
        <fullName evidence="8">EamA family transporter</fullName>
    </submittedName>
</protein>
<comment type="subcellular location">
    <subcellularLocation>
        <location evidence="1">Membrane</location>
        <topology evidence="1">Multi-pass membrane protein</topology>
    </subcellularLocation>
</comment>
<feature type="transmembrane region" description="Helical" evidence="6">
    <location>
        <begin position="106"/>
        <end position="126"/>
    </location>
</feature>
<evidence type="ECO:0000256" key="1">
    <source>
        <dbReference type="ARBA" id="ARBA00004141"/>
    </source>
</evidence>
<organism evidence="8 9">
    <name type="scientific">Ignatzschineria rhizosphaerae</name>
    <dbReference type="NCBI Taxonomy" id="2923279"/>
    <lineage>
        <taxon>Bacteria</taxon>
        <taxon>Pseudomonadati</taxon>
        <taxon>Pseudomonadota</taxon>
        <taxon>Gammaproteobacteria</taxon>
        <taxon>Cardiobacteriales</taxon>
        <taxon>Ignatzschineriaceae</taxon>
        <taxon>Ignatzschineria</taxon>
    </lineage>
</organism>
<gene>
    <name evidence="8" type="ORF">MMG00_01720</name>
</gene>
<feature type="domain" description="EamA" evidence="7">
    <location>
        <begin position="159"/>
        <end position="296"/>
    </location>
</feature>
<evidence type="ECO:0000259" key="7">
    <source>
        <dbReference type="Pfam" id="PF00892"/>
    </source>
</evidence>
<evidence type="ECO:0000313" key="9">
    <source>
        <dbReference type="Proteomes" id="UP000829542"/>
    </source>
</evidence>